<dbReference type="AlphaFoldDB" id="A0A4U6DG26"/>
<dbReference type="InterPro" id="IPR013783">
    <property type="entry name" value="Ig-like_fold"/>
</dbReference>
<evidence type="ECO:0000313" key="3">
    <source>
        <dbReference type="EMBL" id="TKT93564.1"/>
    </source>
</evidence>
<dbReference type="InterPro" id="IPR026444">
    <property type="entry name" value="Secre_tail"/>
</dbReference>
<comment type="caution">
    <text evidence="3">The sequence shown here is derived from an EMBL/GenBank/DDBJ whole genome shotgun (WGS) entry which is preliminary data.</text>
</comment>
<dbReference type="NCBIfam" id="TIGR04183">
    <property type="entry name" value="Por_Secre_tail"/>
    <property type="match status" value="1"/>
</dbReference>
<dbReference type="Pfam" id="PF18962">
    <property type="entry name" value="Por_Secre_tail"/>
    <property type="match status" value="1"/>
</dbReference>
<evidence type="ECO:0000256" key="1">
    <source>
        <dbReference type="SAM" id="SignalP"/>
    </source>
</evidence>
<accession>A0A4U6DG26</accession>
<keyword evidence="1" id="KW-0732">Signal</keyword>
<proteinExistence type="predicted"/>
<reference evidence="3 4" key="1">
    <citation type="submission" date="2019-05" db="EMBL/GenBank/DDBJ databases">
        <title>Dyadobacter AR-3-8 sp. nov., isolated from arctic soil.</title>
        <authorList>
            <person name="Chaudhary D.K."/>
        </authorList>
    </citation>
    <scope>NUCLEOTIDE SEQUENCE [LARGE SCALE GENOMIC DNA]</scope>
    <source>
        <strain evidence="3 4">AR-3-8</strain>
    </source>
</reference>
<organism evidence="3 4">
    <name type="scientific">Dyadobacter frigoris</name>
    <dbReference type="NCBI Taxonomy" id="2576211"/>
    <lineage>
        <taxon>Bacteria</taxon>
        <taxon>Pseudomonadati</taxon>
        <taxon>Bacteroidota</taxon>
        <taxon>Cytophagia</taxon>
        <taxon>Cytophagales</taxon>
        <taxon>Spirosomataceae</taxon>
        <taxon>Dyadobacter</taxon>
    </lineage>
</organism>
<evidence type="ECO:0000259" key="2">
    <source>
        <dbReference type="Pfam" id="PF18962"/>
    </source>
</evidence>
<dbReference type="Proteomes" id="UP000304900">
    <property type="component" value="Unassembled WGS sequence"/>
</dbReference>
<protein>
    <submittedName>
        <fullName evidence="3">T9SS type A sorting domain-containing protein</fullName>
    </submittedName>
</protein>
<feature type="signal peptide" evidence="1">
    <location>
        <begin position="1"/>
        <end position="22"/>
    </location>
</feature>
<dbReference type="OrthoDB" id="976481at2"/>
<dbReference type="EMBL" id="SZVO01000002">
    <property type="protein sequence ID" value="TKT93564.1"/>
    <property type="molecule type" value="Genomic_DNA"/>
</dbReference>
<name>A0A4U6DG26_9BACT</name>
<dbReference type="RefSeq" id="WP_137339240.1">
    <property type="nucleotide sequence ID" value="NZ_SZVO01000002.1"/>
</dbReference>
<keyword evidence="4" id="KW-1185">Reference proteome</keyword>
<feature type="chain" id="PRO_5020841969" evidence="1">
    <location>
        <begin position="23"/>
        <end position="340"/>
    </location>
</feature>
<feature type="domain" description="Secretion system C-terminal sorting" evidence="2">
    <location>
        <begin position="269"/>
        <end position="338"/>
    </location>
</feature>
<sequence>MRTKLTALIILICTALSASLFAQQNPAVTNPTVTPSPAVVGSTATFSFNIGTAGLSIPGTGPTQRMGFTLGLSSGVVPTNVDGVSSVSGEILTYFDITYDAGTKTYTGLQKLNVAIPTSTLALISVAVTAVATPISANVNIQPNAIAQSQSQPTSDDNASIQTALPVTLTSFTATKEGSIAQLKWTTTAETNSDRFEIERSQNGKNWDLIGTQKSNGESTTLKNYTFSDAKPLNGENLYRLKMIDRDATFAYSRIQSLTFASDLATSFYPNPVAEKLIIKTDDFSLVKNVKIFDANGRTVYQSSATPSSEINVQNLSAGLYIVQMVSKSGAVISHKVIKQ</sequence>
<dbReference type="Gene3D" id="2.60.40.10">
    <property type="entry name" value="Immunoglobulins"/>
    <property type="match status" value="1"/>
</dbReference>
<evidence type="ECO:0000313" key="4">
    <source>
        <dbReference type="Proteomes" id="UP000304900"/>
    </source>
</evidence>
<gene>
    <name evidence="3" type="ORF">FDK13_06925</name>
</gene>